<sequence length="90" mass="10169">MVGVIGLVSLALLATFRPPTTFYGITTFLMMPMIFLALAVIGAYGLLTGMKSQRRVQEDKALEILRERFAKGELSEEEFLKMKKLLEEKK</sequence>
<evidence type="ECO:0000259" key="2">
    <source>
        <dbReference type="Pfam" id="PF09851"/>
    </source>
</evidence>
<protein>
    <submittedName>
        <fullName evidence="4">SHOCT domain-containing protein</fullName>
    </submittedName>
</protein>
<comment type="caution">
    <text evidence="4">The sequence shown here is derived from an EMBL/GenBank/DDBJ whole genome shotgun (WGS) entry which is preliminary data.</text>
</comment>
<name>A0A497F056_9CREN</name>
<feature type="transmembrane region" description="Helical" evidence="1">
    <location>
        <begin position="26"/>
        <end position="47"/>
    </location>
</feature>
<feature type="domain" description="SHOCT" evidence="2">
    <location>
        <begin position="61"/>
        <end position="86"/>
    </location>
</feature>
<dbReference type="InterPro" id="IPR018649">
    <property type="entry name" value="SHOCT"/>
</dbReference>
<dbReference type="Proteomes" id="UP000278475">
    <property type="component" value="Unassembled WGS sequence"/>
</dbReference>
<dbReference type="EMBL" id="QMQV01000061">
    <property type="protein sequence ID" value="RLE48730.1"/>
    <property type="molecule type" value="Genomic_DNA"/>
</dbReference>
<gene>
    <name evidence="3" type="ORF">DRJ31_06625</name>
    <name evidence="4" type="ORF">DRJ33_03155</name>
</gene>
<accession>A0A497F056</accession>
<dbReference type="AlphaFoldDB" id="A0A497F056"/>
<dbReference type="EMBL" id="QMQX01000042">
    <property type="protein sequence ID" value="RLE52661.1"/>
    <property type="molecule type" value="Genomic_DNA"/>
</dbReference>
<dbReference type="Pfam" id="PF09851">
    <property type="entry name" value="SHOCT"/>
    <property type="match status" value="1"/>
</dbReference>
<keyword evidence="1" id="KW-0472">Membrane</keyword>
<evidence type="ECO:0000313" key="5">
    <source>
        <dbReference type="Proteomes" id="UP000272051"/>
    </source>
</evidence>
<keyword evidence="1" id="KW-1133">Transmembrane helix</keyword>
<evidence type="ECO:0000313" key="6">
    <source>
        <dbReference type="Proteomes" id="UP000278475"/>
    </source>
</evidence>
<proteinExistence type="predicted"/>
<evidence type="ECO:0000256" key="1">
    <source>
        <dbReference type="SAM" id="Phobius"/>
    </source>
</evidence>
<dbReference type="Proteomes" id="UP000272051">
    <property type="component" value="Unassembled WGS sequence"/>
</dbReference>
<evidence type="ECO:0000313" key="3">
    <source>
        <dbReference type="EMBL" id="RLE48730.1"/>
    </source>
</evidence>
<keyword evidence="1" id="KW-0812">Transmembrane</keyword>
<reference evidence="5 6" key="1">
    <citation type="submission" date="2018-06" db="EMBL/GenBank/DDBJ databases">
        <title>Extensive metabolic versatility and redundancy in microbially diverse, dynamic hydrothermal sediments.</title>
        <authorList>
            <person name="Dombrowski N."/>
            <person name="Teske A."/>
            <person name="Baker B.J."/>
        </authorList>
    </citation>
    <scope>NUCLEOTIDE SEQUENCE [LARGE SCALE GENOMIC DNA]</scope>
    <source>
        <strain evidence="4">B34_G17</strain>
        <strain evidence="3">B66_G16</strain>
    </source>
</reference>
<organism evidence="4 5">
    <name type="scientific">Thermoproteota archaeon</name>
    <dbReference type="NCBI Taxonomy" id="2056631"/>
    <lineage>
        <taxon>Archaea</taxon>
        <taxon>Thermoproteota</taxon>
    </lineage>
</organism>
<evidence type="ECO:0000313" key="4">
    <source>
        <dbReference type="EMBL" id="RLE52661.1"/>
    </source>
</evidence>